<keyword evidence="4 5" id="KW-0472">Membrane</keyword>
<proteinExistence type="predicted"/>
<comment type="subcellular location">
    <subcellularLocation>
        <location evidence="1">Endomembrane system</location>
        <topology evidence="1">Multi-pass membrane protein</topology>
    </subcellularLocation>
</comment>
<dbReference type="PANTHER" id="PTHR12714:SF9">
    <property type="entry name" value="PROTEIN-S-ISOPRENYLCYSTEINE O-METHYLTRANSFERASE"/>
    <property type="match status" value="1"/>
</dbReference>
<evidence type="ECO:0000313" key="7">
    <source>
        <dbReference type="Proteomes" id="UP000525298"/>
    </source>
</evidence>
<keyword evidence="6" id="KW-0808">Transferase</keyword>
<protein>
    <submittedName>
        <fullName evidence="6">Protein-S-isoprenylcysteine O-methyltransferase Ste14</fullName>
    </submittedName>
</protein>
<feature type="transmembrane region" description="Helical" evidence="5">
    <location>
        <begin position="88"/>
        <end position="117"/>
    </location>
</feature>
<evidence type="ECO:0000256" key="1">
    <source>
        <dbReference type="ARBA" id="ARBA00004127"/>
    </source>
</evidence>
<dbReference type="Proteomes" id="UP000525298">
    <property type="component" value="Unassembled WGS sequence"/>
</dbReference>
<name>A0A7W0HM05_9BACT</name>
<dbReference type="InterPro" id="IPR007318">
    <property type="entry name" value="Phopholipid_MeTrfase"/>
</dbReference>
<dbReference type="EMBL" id="JACDUS010000013">
    <property type="protein sequence ID" value="MBA2882843.1"/>
    <property type="molecule type" value="Genomic_DNA"/>
</dbReference>
<evidence type="ECO:0000256" key="2">
    <source>
        <dbReference type="ARBA" id="ARBA00022692"/>
    </source>
</evidence>
<dbReference type="AlphaFoldDB" id="A0A7W0HM05"/>
<keyword evidence="6" id="KW-0489">Methyltransferase</keyword>
<accession>A0A7W0HM05</accession>
<dbReference type="GO" id="GO:0008168">
    <property type="term" value="F:methyltransferase activity"/>
    <property type="evidence" value="ECO:0007669"/>
    <property type="project" value="UniProtKB-KW"/>
</dbReference>
<keyword evidence="7" id="KW-1185">Reference proteome</keyword>
<gene>
    <name evidence="6" type="ORF">HNR65_003198</name>
</gene>
<comment type="caution">
    <text evidence="6">The sequence shown here is derived from an EMBL/GenBank/DDBJ whole genome shotgun (WGS) entry which is preliminary data.</text>
</comment>
<feature type="transmembrane region" description="Helical" evidence="5">
    <location>
        <begin position="46"/>
        <end position="67"/>
    </location>
</feature>
<evidence type="ECO:0000256" key="5">
    <source>
        <dbReference type="SAM" id="Phobius"/>
    </source>
</evidence>
<evidence type="ECO:0000313" key="6">
    <source>
        <dbReference type="EMBL" id="MBA2882843.1"/>
    </source>
</evidence>
<keyword evidence="2 5" id="KW-0812">Transmembrane</keyword>
<evidence type="ECO:0000256" key="4">
    <source>
        <dbReference type="ARBA" id="ARBA00023136"/>
    </source>
</evidence>
<sequence length="196" mass="23105">MSNTVFDRINELFNDRKARKTFLKLRFPLMAVLFVLMLPLLEKQWFLPGLIVSVAGEMLQLWCFATIKTKKQLTTGGPYMFVRNPMYLGRFFLIFGILMATGSLLILIAYSVIYYFYMVNRVNREEQLLAGLFGQDYQQYQRDVRPYLPTFNKRFDASRLFVFDRRSFADNHGVRNLTAVGICWLIVLFFTFVRPL</sequence>
<organism evidence="6 7">
    <name type="scientific">Desulfosalsimonas propionicica</name>
    <dbReference type="NCBI Taxonomy" id="332175"/>
    <lineage>
        <taxon>Bacteria</taxon>
        <taxon>Pseudomonadati</taxon>
        <taxon>Thermodesulfobacteriota</taxon>
        <taxon>Desulfobacteria</taxon>
        <taxon>Desulfobacterales</taxon>
        <taxon>Desulfosalsimonadaceae</taxon>
        <taxon>Desulfosalsimonas</taxon>
    </lineage>
</organism>
<dbReference type="GO" id="GO:0032259">
    <property type="term" value="P:methylation"/>
    <property type="evidence" value="ECO:0007669"/>
    <property type="project" value="UniProtKB-KW"/>
</dbReference>
<dbReference type="PANTHER" id="PTHR12714">
    <property type="entry name" value="PROTEIN-S ISOPRENYLCYSTEINE O-METHYLTRANSFERASE"/>
    <property type="match status" value="1"/>
</dbReference>
<dbReference type="Gene3D" id="1.20.120.1630">
    <property type="match status" value="1"/>
</dbReference>
<keyword evidence="3 5" id="KW-1133">Transmembrane helix</keyword>
<dbReference type="Pfam" id="PF04191">
    <property type="entry name" value="PEMT"/>
    <property type="match status" value="1"/>
</dbReference>
<reference evidence="6 7" key="1">
    <citation type="submission" date="2020-07" db="EMBL/GenBank/DDBJ databases">
        <title>Genomic Encyclopedia of Type Strains, Phase IV (KMG-IV): sequencing the most valuable type-strain genomes for metagenomic binning, comparative biology and taxonomic classification.</title>
        <authorList>
            <person name="Goeker M."/>
        </authorList>
    </citation>
    <scope>NUCLEOTIDE SEQUENCE [LARGE SCALE GENOMIC DNA]</scope>
    <source>
        <strain evidence="6 7">DSM 17721</strain>
    </source>
</reference>
<feature type="transmembrane region" description="Helical" evidence="5">
    <location>
        <begin position="173"/>
        <end position="193"/>
    </location>
</feature>
<dbReference type="GO" id="GO:0012505">
    <property type="term" value="C:endomembrane system"/>
    <property type="evidence" value="ECO:0007669"/>
    <property type="project" value="UniProtKB-SubCell"/>
</dbReference>
<feature type="transmembrane region" description="Helical" evidence="5">
    <location>
        <begin position="21"/>
        <end position="40"/>
    </location>
</feature>
<dbReference type="RefSeq" id="WP_181552465.1">
    <property type="nucleotide sequence ID" value="NZ_JACDUS010000013.1"/>
</dbReference>
<evidence type="ECO:0000256" key="3">
    <source>
        <dbReference type="ARBA" id="ARBA00022989"/>
    </source>
</evidence>